<evidence type="ECO:0000313" key="2">
    <source>
        <dbReference type="EMBL" id="ADO73907.1"/>
    </source>
</evidence>
<feature type="chain" id="PRO_5003168603" description="Lipoprotein" evidence="1">
    <location>
        <begin position="21"/>
        <end position="294"/>
    </location>
</feature>
<reference evidence="2 3" key="1">
    <citation type="journal article" date="2011" name="Mol. Biol. Evol.">
        <title>Comparative genomic analysis of fruiting body formation in Myxococcales.</title>
        <authorList>
            <person name="Huntley S."/>
            <person name="Hamann N."/>
            <person name="Wegener-Feldbrugge S."/>
            <person name="Treuner-Lange A."/>
            <person name="Kube M."/>
            <person name="Reinhardt R."/>
            <person name="Klages S."/>
            <person name="Muller R."/>
            <person name="Ronning C.M."/>
            <person name="Nierman W.C."/>
            <person name="Sogaard-Andersen L."/>
        </authorList>
    </citation>
    <scope>NUCLEOTIDE SEQUENCE [LARGE SCALE GENOMIC DNA]</scope>
    <source>
        <strain evidence="2 3">DW4/3-1</strain>
    </source>
</reference>
<protein>
    <recommendedName>
        <fullName evidence="4">Lipoprotein</fullName>
    </recommendedName>
</protein>
<dbReference type="AlphaFoldDB" id="E3FED7"/>
<feature type="signal peptide" evidence="1">
    <location>
        <begin position="1"/>
        <end position="20"/>
    </location>
</feature>
<sequence length="294" mass="31432">MKYKLTGLMMAVLGLFQATGCGQVDEGLPKSEVTFQTTEQASSSTDYPGPCQGETTVSGTPQYLSSDYHGVNPDTRFITLPAQGRFRAGISCVGTAFYVIRIGYDSALCQQRGKCDPSSFSTMTQADLDFVATNYPSQVPIREICVKHGFGWYDGANAAPGTYLAIASSGSGFGGLVDGHGTMDLYAYHGNNGNWQPVNCSRPVPTVCGNGICEVGENGASCGMDCCDASTACGQTWMNYGGYYCRSFNGGSYFWTQPATCGSQYPYGTRSTCGGTNYYCCSSINNWTTNYCAY</sequence>
<evidence type="ECO:0000256" key="1">
    <source>
        <dbReference type="SAM" id="SignalP"/>
    </source>
</evidence>
<organism evidence="2 3">
    <name type="scientific">Stigmatella aurantiaca (strain DW4/3-1)</name>
    <dbReference type="NCBI Taxonomy" id="378806"/>
    <lineage>
        <taxon>Bacteria</taxon>
        <taxon>Pseudomonadati</taxon>
        <taxon>Myxococcota</taxon>
        <taxon>Myxococcia</taxon>
        <taxon>Myxococcales</taxon>
        <taxon>Cystobacterineae</taxon>
        <taxon>Archangiaceae</taxon>
        <taxon>Stigmatella</taxon>
    </lineage>
</organism>
<keyword evidence="1" id="KW-0732">Signal</keyword>
<dbReference type="EMBL" id="CP002271">
    <property type="protein sequence ID" value="ADO73907.1"/>
    <property type="molecule type" value="Genomic_DNA"/>
</dbReference>
<accession>E3FED7</accession>
<dbReference type="Proteomes" id="UP000001351">
    <property type="component" value="Chromosome"/>
</dbReference>
<name>E3FED7_STIAD</name>
<evidence type="ECO:0000313" key="3">
    <source>
        <dbReference type="Proteomes" id="UP000001351"/>
    </source>
</evidence>
<dbReference type="HOGENOM" id="CLU_082426_0_0_7"/>
<gene>
    <name evidence="2" type="ordered locus">STAUR_6150</name>
</gene>
<dbReference type="RefSeq" id="WP_013377155.1">
    <property type="nucleotide sequence ID" value="NC_014623.1"/>
</dbReference>
<proteinExistence type="predicted"/>
<keyword evidence="3" id="KW-1185">Reference proteome</keyword>
<evidence type="ECO:0008006" key="4">
    <source>
        <dbReference type="Google" id="ProtNLM"/>
    </source>
</evidence>
<dbReference type="KEGG" id="sur:STAUR_6150"/>